<sequence>MALNSGKGGENLAMSEVSDSSSYMFDDEMAAVIRAPHKVGDKSAKKKSLTDSDSAQLYVLAGGLIEDQSYQQSQQTQSILALRSEKAIGHYWIFLVEAAVCCCFYDDGRCGVNGYGTNFGGGPGFEGAVMAGFVP</sequence>
<proteinExistence type="predicted"/>
<dbReference type="AlphaFoldDB" id="A0ABD1RZ23"/>
<comment type="caution">
    <text evidence="1">The sequence shown here is derived from an EMBL/GenBank/DDBJ whole genome shotgun (WGS) entry which is preliminary data.</text>
</comment>
<protein>
    <submittedName>
        <fullName evidence="1">Uncharacterized protein</fullName>
    </submittedName>
</protein>
<accession>A0ABD1RZ23</accession>
<evidence type="ECO:0000313" key="2">
    <source>
        <dbReference type="Proteomes" id="UP001604277"/>
    </source>
</evidence>
<name>A0ABD1RZ23_9LAMI</name>
<reference evidence="2" key="1">
    <citation type="submission" date="2024-07" db="EMBL/GenBank/DDBJ databases">
        <title>Two chromosome-level genome assemblies of Korean endemic species Abeliophyllum distichum and Forsythia ovata (Oleaceae).</title>
        <authorList>
            <person name="Jang H."/>
        </authorList>
    </citation>
    <scope>NUCLEOTIDE SEQUENCE [LARGE SCALE GENOMIC DNA]</scope>
</reference>
<organism evidence="1 2">
    <name type="scientific">Forsythia ovata</name>
    <dbReference type="NCBI Taxonomy" id="205694"/>
    <lineage>
        <taxon>Eukaryota</taxon>
        <taxon>Viridiplantae</taxon>
        <taxon>Streptophyta</taxon>
        <taxon>Embryophyta</taxon>
        <taxon>Tracheophyta</taxon>
        <taxon>Spermatophyta</taxon>
        <taxon>Magnoliopsida</taxon>
        <taxon>eudicotyledons</taxon>
        <taxon>Gunneridae</taxon>
        <taxon>Pentapetalae</taxon>
        <taxon>asterids</taxon>
        <taxon>lamiids</taxon>
        <taxon>Lamiales</taxon>
        <taxon>Oleaceae</taxon>
        <taxon>Forsythieae</taxon>
        <taxon>Forsythia</taxon>
    </lineage>
</organism>
<evidence type="ECO:0000313" key="1">
    <source>
        <dbReference type="EMBL" id="KAL2493695.1"/>
    </source>
</evidence>
<gene>
    <name evidence="1" type="ORF">Fot_37452</name>
</gene>
<dbReference type="EMBL" id="JBFOLJ010000011">
    <property type="protein sequence ID" value="KAL2493695.1"/>
    <property type="molecule type" value="Genomic_DNA"/>
</dbReference>
<dbReference type="Proteomes" id="UP001604277">
    <property type="component" value="Unassembled WGS sequence"/>
</dbReference>
<keyword evidence="2" id="KW-1185">Reference proteome</keyword>